<accession>A0ACC0XQT4</accession>
<reference evidence="2" key="1">
    <citation type="journal article" date="2023" name="G3 (Bethesda)">
        <title>Genome assembly and association tests identify interacting loci associated with vigor, precocity, and sex in interspecific pistachio rootstocks.</title>
        <authorList>
            <person name="Palmer W."/>
            <person name="Jacygrad E."/>
            <person name="Sagayaradj S."/>
            <person name="Cavanaugh K."/>
            <person name="Han R."/>
            <person name="Bertier L."/>
            <person name="Beede B."/>
            <person name="Kafkas S."/>
            <person name="Golino D."/>
            <person name="Preece J."/>
            <person name="Michelmore R."/>
        </authorList>
    </citation>
    <scope>NUCLEOTIDE SEQUENCE [LARGE SCALE GENOMIC DNA]</scope>
</reference>
<keyword evidence="2" id="KW-1185">Reference proteome</keyword>
<organism evidence="1 2">
    <name type="scientific">Pistacia integerrima</name>
    <dbReference type="NCBI Taxonomy" id="434235"/>
    <lineage>
        <taxon>Eukaryota</taxon>
        <taxon>Viridiplantae</taxon>
        <taxon>Streptophyta</taxon>
        <taxon>Embryophyta</taxon>
        <taxon>Tracheophyta</taxon>
        <taxon>Spermatophyta</taxon>
        <taxon>Magnoliopsida</taxon>
        <taxon>eudicotyledons</taxon>
        <taxon>Gunneridae</taxon>
        <taxon>Pentapetalae</taxon>
        <taxon>rosids</taxon>
        <taxon>malvids</taxon>
        <taxon>Sapindales</taxon>
        <taxon>Anacardiaceae</taxon>
        <taxon>Pistacia</taxon>
    </lineage>
</organism>
<comment type="caution">
    <text evidence="1">The sequence shown here is derived from an EMBL/GenBank/DDBJ whole genome shotgun (WGS) entry which is preliminary data.</text>
</comment>
<dbReference type="Proteomes" id="UP001163603">
    <property type="component" value="Chromosome 11"/>
</dbReference>
<evidence type="ECO:0000313" key="2">
    <source>
        <dbReference type="Proteomes" id="UP001163603"/>
    </source>
</evidence>
<dbReference type="EMBL" id="CM047746">
    <property type="protein sequence ID" value="KAJ0021611.1"/>
    <property type="molecule type" value="Genomic_DNA"/>
</dbReference>
<gene>
    <name evidence="1" type="ORF">Pint_31793</name>
</gene>
<sequence>MSNLSQSNMRWASHFFLLKYSLTRLL</sequence>
<proteinExistence type="predicted"/>
<evidence type="ECO:0000313" key="1">
    <source>
        <dbReference type="EMBL" id="KAJ0021611.1"/>
    </source>
</evidence>
<protein>
    <submittedName>
        <fullName evidence="1">Uncharacterized protein</fullName>
    </submittedName>
</protein>
<name>A0ACC0XQT4_9ROSI</name>